<evidence type="ECO:0000256" key="3">
    <source>
        <dbReference type="ARBA" id="ARBA00001941"/>
    </source>
</evidence>
<evidence type="ECO:0000256" key="12">
    <source>
        <dbReference type="ARBA" id="ARBA00023211"/>
    </source>
</evidence>
<evidence type="ECO:0000256" key="5">
    <source>
        <dbReference type="ARBA" id="ARBA00001954"/>
    </source>
</evidence>
<dbReference type="FunFam" id="3.20.20.70:FF:000191">
    <property type="entry name" value="ribulose-phosphate 3-epimerase isoform X2"/>
    <property type="match status" value="1"/>
</dbReference>
<dbReference type="Pfam" id="PF00834">
    <property type="entry name" value="Ribul_P_3_epim"/>
    <property type="match status" value="1"/>
</dbReference>
<dbReference type="PROSITE" id="PS01085">
    <property type="entry name" value="RIBUL_P_3_EPIMER_1"/>
    <property type="match status" value="1"/>
</dbReference>
<evidence type="ECO:0000256" key="7">
    <source>
        <dbReference type="ARBA" id="ARBA00011738"/>
    </source>
</evidence>
<evidence type="ECO:0000256" key="2">
    <source>
        <dbReference type="ARBA" id="ARBA00001936"/>
    </source>
</evidence>
<dbReference type="EMBL" id="CP025704">
    <property type="protein sequence ID" value="AUO00107.1"/>
    <property type="molecule type" value="Genomic_DNA"/>
</dbReference>
<dbReference type="NCBIfam" id="NF004076">
    <property type="entry name" value="PRK05581.1-4"/>
    <property type="match status" value="1"/>
</dbReference>
<dbReference type="Proteomes" id="UP000235584">
    <property type="component" value="Chromosome"/>
</dbReference>
<organism evidence="16 17">
    <name type="scientific">Bacteriovorax stolpii</name>
    <name type="common">Bdellovibrio stolpii</name>
    <dbReference type="NCBI Taxonomy" id="960"/>
    <lineage>
        <taxon>Bacteria</taxon>
        <taxon>Pseudomonadati</taxon>
        <taxon>Bdellovibrionota</taxon>
        <taxon>Bacteriovoracia</taxon>
        <taxon>Bacteriovoracales</taxon>
        <taxon>Bacteriovoracaceae</taxon>
        <taxon>Bacteriovorax</taxon>
    </lineage>
</organism>
<proteinExistence type="inferred from homology"/>
<dbReference type="KEGG" id="bsto:C0V70_18745"/>
<evidence type="ECO:0000256" key="13">
    <source>
        <dbReference type="ARBA" id="ARBA00023235"/>
    </source>
</evidence>
<evidence type="ECO:0000256" key="10">
    <source>
        <dbReference type="ARBA" id="ARBA00022833"/>
    </source>
</evidence>
<dbReference type="PANTHER" id="PTHR11749">
    <property type="entry name" value="RIBULOSE-5-PHOSPHATE-3-EPIMERASE"/>
    <property type="match status" value="1"/>
</dbReference>
<evidence type="ECO:0000256" key="11">
    <source>
        <dbReference type="ARBA" id="ARBA00023004"/>
    </source>
</evidence>
<evidence type="ECO:0000256" key="14">
    <source>
        <dbReference type="ARBA" id="ARBA00023277"/>
    </source>
</evidence>
<dbReference type="InterPro" id="IPR000056">
    <property type="entry name" value="Ribul_P_3_epim-like"/>
</dbReference>
<keyword evidence="17" id="KW-1185">Reference proteome</keyword>
<keyword evidence="13" id="KW-0413">Isomerase</keyword>
<dbReference type="OrthoDB" id="5292082at2"/>
<evidence type="ECO:0000256" key="4">
    <source>
        <dbReference type="ARBA" id="ARBA00001947"/>
    </source>
</evidence>
<dbReference type="NCBIfam" id="TIGR01163">
    <property type="entry name" value="rpe"/>
    <property type="match status" value="1"/>
</dbReference>
<keyword evidence="14" id="KW-0119">Carbohydrate metabolism</keyword>
<comment type="cofactor">
    <cofactor evidence="2">
        <name>Mn(2+)</name>
        <dbReference type="ChEBI" id="CHEBI:29035"/>
    </cofactor>
</comment>
<dbReference type="GO" id="GO:0004750">
    <property type="term" value="F:D-ribulose-phosphate 3-epimerase activity"/>
    <property type="evidence" value="ECO:0007669"/>
    <property type="project" value="UniProtKB-UniRule"/>
</dbReference>
<keyword evidence="12" id="KW-0464">Manganese</keyword>
<keyword evidence="11" id="KW-0408">Iron</keyword>
<evidence type="ECO:0000256" key="6">
    <source>
        <dbReference type="ARBA" id="ARBA00009541"/>
    </source>
</evidence>
<dbReference type="GO" id="GO:0005975">
    <property type="term" value="P:carbohydrate metabolic process"/>
    <property type="evidence" value="ECO:0007669"/>
    <property type="project" value="InterPro"/>
</dbReference>
<comment type="cofactor">
    <cofactor evidence="5">
        <name>Fe(2+)</name>
        <dbReference type="ChEBI" id="CHEBI:29033"/>
    </cofactor>
</comment>
<comment type="cofactor">
    <cofactor evidence="4">
        <name>Zn(2+)</name>
        <dbReference type="ChEBI" id="CHEBI:29105"/>
    </cofactor>
</comment>
<dbReference type="Gene3D" id="3.20.20.70">
    <property type="entry name" value="Aldolase class I"/>
    <property type="match status" value="1"/>
</dbReference>
<comment type="catalytic activity">
    <reaction evidence="1">
        <text>D-ribulose 5-phosphate = D-xylulose 5-phosphate</text>
        <dbReference type="Rhea" id="RHEA:13677"/>
        <dbReference type="ChEBI" id="CHEBI:57737"/>
        <dbReference type="ChEBI" id="CHEBI:58121"/>
        <dbReference type="EC" id="5.1.3.1"/>
    </reaction>
</comment>
<accession>A0A2K9NX78</accession>
<evidence type="ECO:0000313" key="16">
    <source>
        <dbReference type="EMBL" id="AUO00107.1"/>
    </source>
</evidence>
<reference evidence="16 17" key="1">
    <citation type="submission" date="2018-01" db="EMBL/GenBank/DDBJ databases">
        <title>Complete genome sequence of Bacteriovorax stolpii DSM12778.</title>
        <authorList>
            <person name="Tang B."/>
            <person name="Chang J."/>
        </authorList>
    </citation>
    <scope>NUCLEOTIDE SEQUENCE [LARGE SCALE GENOMIC DNA]</scope>
    <source>
        <strain evidence="16 17">DSM 12778</strain>
    </source>
</reference>
<protein>
    <recommendedName>
        <fullName evidence="8 15">Ribulose-phosphate 3-epimerase</fullName>
        <ecNumber evidence="8 15">5.1.3.1</ecNumber>
    </recommendedName>
</protein>
<dbReference type="SUPFAM" id="SSF51366">
    <property type="entry name" value="Ribulose-phoshate binding barrel"/>
    <property type="match status" value="1"/>
</dbReference>
<comment type="subunit">
    <text evidence="7">Homodimer.</text>
</comment>
<comment type="similarity">
    <text evidence="6">Belongs to the ribulose-phosphate 3-epimerase family.</text>
</comment>
<dbReference type="AlphaFoldDB" id="A0A2K9NX78"/>
<dbReference type="InterPro" id="IPR013785">
    <property type="entry name" value="Aldolase_TIM"/>
</dbReference>
<evidence type="ECO:0000256" key="15">
    <source>
        <dbReference type="NCBIfam" id="TIGR01163"/>
    </source>
</evidence>
<dbReference type="CDD" id="cd00429">
    <property type="entry name" value="RPE"/>
    <property type="match status" value="1"/>
</dbReference>
<gene>
    <name evidence="16" type="primary">rpe</name>
    <name evidence="16" type="ORF">C0V70_18745</name>
</gene>
<name>A0A2K9NX78_BACTC</name>
<dbReference type="GO" id="GO:0006098">
    <property type="term" value="P:pentose-phosphate shunt"/>
    <property type="evidence" value="ECO:0007669"/>
    <property type="project" value="UniProtKB-UniRule"/>
</dbReference>
<dbReference type="InterPro" id="IPR011060">
    <property type="entry name" value="RibuloseP-bd_barrel"/>
</dbReference>
<dbReference type="EC" id="5.1.3.1" evidence="8 15"/>
<evidence type="ECO:0000256" key="8">
    <source>
        <dbReference type="ARBA" id="ARBA00013188"/>
    </source>
</evidence>
<dbReference type="InterPro" id="IPR026019">
    <property type="entry name" value="Ribul_P_3_epim"/>
</dbReference>
<dbReference type="RefSeq" id="WP_102245394.1">
    <property type="nucleotide sequence ID" value="NZ_CP025704.1"/>
</dbReference>
<comment type="cofactor">
    <cofactor evidence="3">
        <name>Co(2+)</name>
        <dbReference type="ChEBI" id="CHEBI:48828"/>
    </cofactor>
</comment>
<keyword evidence="10" id="KW-0862">Zinc</keyword>
<evidence type="ECO:0000256" key="9">
    <source>
        <dbReference type="ARBA" id="ARBA00022723"/>
    </source>
</evidence>
<evidence type="ECO:0000313" key="17">
    <source>
        <dbReference type="Proteomes" id="UP000235584"/>
    </source>
</evidence>
<dbReference type="GO" id="GO:0046872">
    <property type="term" value="F:metal ion binding"/>
    <property type="evidence" value="ECO:0007669"/>
    <property type="project" value="UniProtKB-KW"/>
</dbReference>
<dbReference type="PROSITE" id="PS01086">
    <property type="entry name" value="RIBUL_P_3_EPIMER_2"/>
    <property type="match status" value="1"/>
</dbReference>
<evidence type="ECO:0000256" key="1">
    <source>
        <dbReference type="ARBA" id="ARBA00001782"/>
    </source>
</evidence>
<keyword evidence="9" id="KW-0479">Metal-binding</keyword>
<sequence length="218" mass="24374">MTIISPSLLACDFLNIEPELMAFSGVKDMWFHLDIMDGHFVPNLTFGHPIIELIAKKSPHKCDAHFMVTNPEFHGETLKNAGLHNFTFHLEAVMDSLSLIKELKKNYPSVGISIKPNTPTHKLSDEILKAVDLVLVMSVEPGFGGQSFMPSAFDKIKELKKRRESLKAHFQIQVDGGVTDKNAKELIEAGADNLVAGSYVFKTTKDNYKNKIESLRSF</sequence>